<feature type="transmembrane region" description="Helical" evidence="1">
    <location>
        <begin position="77"/>
        <end position="105"/>
    </location>
</feature>
<dbReference type="EMBL" id="JAHRIP010088882">
    <property type="protein sequence ID" value="MEQ2316439.1"/>
    <property type="molecule type" value="Genomic_DNA"/>
</dbReference>
<accession>A0ABV1ACZ9</accession>
<organism evidence="3 4">
    <name type="scientific">Ameca splendens</name>
    <dbReference type="NCBI Taxonomy" id="208324"/>
    <lineage>
        <taxon>Eukaryota</taxon>
        <taxon>Metazoa</taxon>
        <taxon>Chordata</taxon>
        <taxon>Craniata</taxon>
        <taxon>Vertebrata</taxon>
        <taxon>Euteleostomi</taxon>
        <taxon>Actinopterygii</taxon>
        <taxon>Neopterygii</taxon>
        <taxon>Teleostei</taxon>
        <taxon>Neoteleostei</taxon>
        <taxon>Acanthomorphata</taxon>
        <taxon>Ovalentaria</taxon>
        <taxon>Atherinomorphae</taxon>
        <taxon>Cyprinodontiformes</taxon>
        <taxon>Goodeidae</taxon>
        <taxon>Ameca</taxon>
    </lineage>
</organism>
<proteinExistence type="predicted"/>
<protein>
    <recommendedName>
        <fullName evidence="2">STING transmembrane domain-containing protein</fullName>
    </recommendedName>
</protein>
<dbReference type="Pfam" id="PF23417">
    <property type="entry name" value="STING_TM"/>
    <property type="match status" value="1"/>
</dbReference>
<dbReference type="InterPro" id="IPR055434">
    <property type="entry name" value="STING_TM"/>
</dbReference>
<name>A0ABV1ACZ9_9TELE</name>
<evidence type="ECO:0000313" key="4">
    <source>
        <dbReference type="Proteomes" id="UP001469553"/>
    </source>
</evidence>
<keyword evidence="1" id="KW-0472">Membrane</keyword>
<sequence length="134" mass="14712">MHCLRDEDALIPRPRGSLPKICAALLATIAVAGILRMSPGRLINLVALAALIVTLGPLLHGVCLLAEEVLHHSNTRLGCFGVCIKFQFCILFYCISEASILPFMAPLMTSYYLDTSIHKDILLSLYFKLSSQSH</sequence>
<gene>
    <name evidence="3" type="ORF">AMECASPLE_032545</name>
</gene>
<feature type="transmembrane region" description="Helical" evidence="1">
    <location>
        <begin position="21"/>
        <end position="39"/>
    </location>
</feature>
<feature type="transmembrane region" description="Helical" evidence="1">
    <location>
        <begin position="45"/>
        <end position="65"/>
    </location>
</feature>
<reference evidence="3 4" key="1">
    <citation type="submission" date="2021-06" db="EMBL/GenBank/DDBJ databases">
        <authorList>
            <person name="Palmer J.M."/>
        </authorList>
    </citation>
    <scope>NUCLEOTIDE SEQUENCE [LARGE SCALE GENOMIC DNA]</scope>
    <source>
        <strain evidence="3 4">AS_MEX2019</strain>
        <tissue evidence="3">Muscle</tissue>
    </source>
</reference>
<feature type="domain" description="STING transmembrane" evidence="2">
    <location>
        <begin position="44"/>
        <end position="77"/>
    </location>
</feature>
<evidence type="ECO:0000313" key="3">
    <source>
        <dbReference type="EMBL" id="MEQ2316439.1"/>
    </source>
</evidence>
<keyword evidence="1" id="KW-1133">Transmembrane helix</keyword>
<comment type="caution">
    <text evidence="3">The sequence shown here is derived from an EMBL/GenBank/DDBJ whole genome shotgun (WGS) entry which is preliminary data.</text>
</comment>
<keyword evidence="4" id="KW-1185">Reference proteome</keyword>
<dbReference type="Proteomes" id="UP001469553">
    <property type="component" value="Unassembled WGS sequence"/>
</dbReference>
<evidence type="ECO:0000259" key="2">
    <source>
        <dbReference type="Pfam" id="PF23417"/>
    </source>
</evidence>
<evidence type="ECO:0000256" key="1">
    <source>
        <dbReference type="SAM" id="Phobius"/>
    </source>
</evidence>
<keyword evidence="1" id="KW-0812">Transmembrane</keyword>